<evidence type="ECO:0000256" key="3">
    <source>
        <dbReference type="ARBA" id="ARBA00022475"/>
    </source>
</evidence>
<dbReference type="InterPro" id="IPR017871">
    <property type="entry name" value="ABC_transporter-like_CS"/>
</dbReference>
<sequence>MLEIKSIVKKYKRKGHVFHALGPVDLTIKQGEFITILGPSGCGKTTLLHILGGFDQATSGGIQVNGRPIDGPTRKVGMVFQEATLFPWKTVLQNIAWPIEQTGASKGEALEAATEYLDKVGLHRFGKAYPSELSGGMRQRAALARTLAMKPEVLLMDEPFGALDAQTREEMQEELTRVWQTSGLTVVFITHDIPEAIFLGDRVVVLGGKPGTVIEDCRIELPRPRNAETKMDPKVLEYRAHLGNLVRHAATN</sequence>
<comment type="similarity">
    <text evidence="1">Belongs to the ABC transporter superfamily.</text>
</comment>
<keyword evidence="4" id="KW-0997">Cell inner membrane</keyword>
<dbReference type="Gene3D" id="3.40.50.300">
    <property type="entry name" value="P-loop containing nucleotide triphosphate hydrolases"/>
    <property type="match status" value="1"/>
</dbReference>
<dbReference type="RefSeq" id="WP_150680076.1">
    <property type="nucleotide sequence ID" value="NZ_CABPSK010000002.1"/>
</dbReference>
<dbReference type="EMBL" id="CABPSK010000002">
    <property type="protein sequence ID" value="VVE14796.1"/>
    <property type="molecule type" value="Genomic_DNA"/>
</dbReference>
<dbReference type="SUPFAM" id="SSF52540">
    <property type="entry name" value="P-loop containing nucleoside triphosphate hydrolases"/>
    <property type="match status" value="1"/>
</dbReference>
<dbReference type="AlphaFoldDB" id="A0A5E4VTJ0"/>
<dbReference type="SMART" id="SM00382">
    <property type="entry name" value="AAA"/>
    <property type="match status" value="1"/>
</dbReference>
<proteinExistence type="inferred from homology"/>
<keyword evidence="5" id="KW-0547">Nucleotide-binding</keyword>
<evidence type="ECO:0000259" key="7">
    <source>
        <dbReference type="PROSITE" id="PS50893"/>
    </source>
</evidence>
<evidence type="ECO:0000256" key="6">
    <source>
        <dbReference type="ARBA" id="ARBA00022840"/>
    </source>
</evidence>
<keyword evidence="4" id="KW-0472">Membrane</keyword>
<dbReference type="CDD" id="cd03293">
    <property type="entry name" value="ABC_NrtD_SsuB_transporters"/>
    <property type="match status" value="1"/>
</dbReference>
<evidence type="ECO:0000256" key="4">
    <source>
        <dbReference type="ARBA" id="ARBA00022519"/>
    </source>
</evidence>
<keyword evidence="6 8" id="KW-0067">ATP-binding</keyword>
<dbReference type="GO" id="GO:0005524">
    <property type="term" value="F:ATP binding"/>
    <property type="evidence" value="ECO:0007669"/>
    <property type="project" value="UniProtKB-KW"/>
</dbReference>
<dbReference type="InterPro" id="IPR050166">
    <property type="entry name" value="ABC_transporter_ATP-bind"/>
</dbReference>
<evidence type="ECO:0000256" key="2">
    <source>
        <dbReference type="ARBA" id="ARBA00022448"/>
    </source>
</evidence>
<evidence type="ECO:0000313" key="9">
    <source>
        <dbReference type="Proteomes" id="UP000366945"/>
    </source>
</evidence>
<evidence type="ECO:0000256" key="5">
    <source>
        <dbReference type="ARBA" id="ARBA00022741"/>
    </source>
</evidence>
<feature type="domain" description="ABC transporter" evidence="7">
    <location>
        <begin position="2"/>
        <end position="233"/>
    </location>
</feature>
<dbReference type="GeneID" id="300404863"/>
<dbReference type="PANTHER" id="PTHR42788:SF13">
    <property type="entry name" value="ALIPHATIC SULFONATES IMPORT ATP-BINDING PROTEIN SSUB"/>
    <property type="match status" value="1"/>
</dbReference>
<keyword evidence="9" id="KW-1185">Reference proteome</keyword>
<dbReference type="PROSITE" id="PS50893">
    <property type="entry name" value="ABC_TRANSPORTER_2"/>
    <property type="match status" value="1"/>
</dbReference>
<dbReference type="InterPro" id="IPR003593">
    <property type="entry name" value="AAA+_ATPase"/>
</dbReference>
<reference evidence="8 9" key="1">
    <citation type="submission" date="2019-08" db="EMBL/GenBank/DDBJ databases">
        <authorList>
            <person name="Peeters C."/>
        </authorList>
    </citation>
    <scope>NUCLEOTIDE SEQUENCE [LARGE SCALE GENOMIC DNA]</scope>
    <source>
        <strain evidence="8 9">LMG 31114</strain>
    </source>
</reference>
<keyword evidence="3" id="KW-1003">Cell membrane</keyword>
<dbReference type="PANTHER" id="PTHR42788">
    <property type="entry name" value="TAURINE IMPORT ATP-BINDING PROTEIN-RELATED"/>
    <property type="match status" value="1"/>
</dbReference>
<dbReference type="InterPro" id="IPR003439">
    <property type="entry name" value="ABC_transporter-like_ATP-bd"/>
</dbReference>
<evidence type="ECO:0000313" key="8">
    <source>
        <dbReference type="EMBL" id="VVE14796.1"/>
    </source>
</evidence>
<dbReference type="Pfam" id="PF00005">
    <property type="entry name" value="ABC_tran"/>
    <property type="match status" value="1"/>
</dbReference>
<dbReference type="OrthoDB" id="9783039at2"/>
<gene>
    <name evidence="8" type="primary">tauB_3</name>
    <name evidence="8" type="ORF">PPN31114_02841</name>
</gene>
<dbReference type="GO" id="GO:0016887">
    <property type="term" value="F:ATP hydrolysis activity"/>
    <property type="evidence" value="ECO:0007669"/>
    <property type="project" value="InterPro"/>
</dbReference>
<dbReference type="PROSITE" id="PS00211">
    <property type="entry name" value="ABC_TRANSPORTER_1"/>
    <property type="match status" value="1"/>
</dbReference>
<dbReference type="InterPro" id="IPR027417">
    <property type="entry name" value="P-loop_NTPase"/>
</dbReference>
<keyword evidence="2" id="KW-0813">Transport</keyword>
<evidence type="ECO:0000256" key="1">
    <source>
        <dbReference type="ARBA" id="ARBA00005417"/>
    </source>
</evidence>
<protein>
    <submittedName>
        <fullName evidence="8">Taurine import ATP-binding protein TauB</fullName>
        <ecNumber evidence="8">3.6.3.36</ecNumber>
    </submittedName>
</protein>
<dbReference type="Proteomes" id="UP000366945">
    <property type="component" value="Unassembled WGS sequence"/>
</dbReference>
<dbReference type="EC" id="3.6.3.36" evidence="8"/>
<organism evidence="8 9">
    <name type="scientific">Pandoraea pneumonica</name>
    <dbReference type="NCBI Taxonomy" id="2508299"/>
    <lineage>
        <taxon>Bacteria</taxon>
        <taxon>Pseudomonadati</taxon>
        <taxon>Pseudomonadota</taxon>
        <taxon>Betaproteobacteria</taxon>
        <taxon>Burkholderiales</taxon>
        <taxon>Burkholderiaceae</taxon>
        <taxon>Pandoraea</taxon>
    </lineage>
</organism>
<name>A0A5E4VTJ0_9BURK</name>
<keyword evidence="8" id="KW-0378">Hydrolase</keyword>
<accession>A0A5E4VTJ0</accession>